<protein>
    <submittedName>
        <fullName evidence="2">GNAT family N-acetyltransferase</fullName>
    </submittedName>
</protein>
<dbReference type="InterPro" id="IPR000182">
    <property type="entry name" value="GNAT_dom"/>
</dbReference>
<feature type="domain" description="N-acetyltransferase" evidence="1">
    <location>
        <begin position="11"/>
        <end position="147"/>
    </location>
</feature>
<gene>
    <name evidence="2" type="ORF">CJP73_14120</name>
</gene>
<proteinExistence type="predicted"/>
<accession>A0A3A1YT27</accession>
<name>A0A3A1YT27_9BURK</name>
<dbReference type="EMBL" id="NQYH01000015">
    <property type="protein sequence ID" value="RIY39554.1"/>
    <property type="molecule type" value="Genomic_DNA"/>
</dbReference>
<organism evidence="2 3">
    <name type="scientific">Neopusillimonas maritima</name>
    <dbReference type="NCBI Taxonomy" id="2026239"/>
    <lineage>
        <taxon>Bacteria</taxon>
        <taxon>Pseudomonadati</taxon>
        <taxon>Pseudomonadota</taxon>
        <taxon>Betaproteobacteria</taxon>
        <taxon>Burkholderiales</taxon>
        <taxon>Alcaligenaceae</taxon>
        <taxon>Neopusillimonas</taxon>
    </lineage>
</organism>
<dbReference type="RefSeq" id="WP_119516873.1">
    <property type="nucleotide sequence ID" value="NZ_NQYH01000015.1"/>
</dbReference>
<dbReference type="Proteomes" id="UP000266206">
    <property type="component" value="Unassembled WGS sequence"/>
</dbReference>
<comment type="caution">
    <text evidence="2">The sequence shown here is derived from an EMBL/GenBank/DDBJ whole genome shotgun (WGS) entry which is preliminary data.</text>
</comment>
<dbReference type="OrthoDB" id="9796171at2"/>
<keyword evidence="2" id="KW-0808">Transferase</keyword>
<dbReference type="Pfam" id="PF13673">
    <property type="entry name" value="Acetyltransf_10"/>
    <property type="match status" value="1"/>
</dbReference>
<dbReference type="PROSITE" id="PS51186">
    <property type="entry name" value="GNAT"/>
    <property type="match status" value="1"/>
</dbReference>
<dbReference type="PANTHER" id="PTHR13355:SF11">
    <property type="entry name" value="GLUCOSAMINE 6-PHOSPHATE N-ACETYLTRANSFERASE"/>
    <property type="match status" value="1"/>
</dbReference>
<dbReference type="InterPro" id="IPR039143">
    <property type="entry name" value="GNPNAT1-like"/>
</dbReference>
<dbReference type="GO" id="GO:0004343">
    <property type="term" value="F:glucosamine 6-phosphate N-acetyltransferase activity"/>
    <property type="evidence" value="ECO:0007669"/>
    <property type="project" value="TreeGrafter"/>
</dbReference>
<dbReference type="InterPro" id="IPR016181">
    <property type="entry name" value="Acyl_CoA_acyltransferase"/>
</dbReference>
<dbReference type="Gene3D" id="3.40.630.30">
    <property type="match status" value="1"/>
</dbReference>
<evidence type="ECO:0000313" key="3">
    <source>
        <dbReference type="Proteomes" id="UP000266206"/>
    </source>
</evidence>
<evidence type="ECO:0000259" key="1">
    <source>
        <dbReference type="PROSITE" id="PS51186"/>
    </source>
</evidence>
<dbReference type="CDD" id="cd04301">
    <property type="entry name" value="NAT_SF"/>
    <property type="match status" value="1"/>
</dbReference>
<evidence type="ECO:0000313" key="2">
    <source>
        <dbReference type="EMBL" id="RIY39554.1"/>
    </source>
</evidence>
<sequence length="147" mass="16589">MKENLVPESIRVVVGVWQQCRHDAMPVRHDVFIVEQHVPPELELDEFDAVSTHVVAYLEDGQPVGTGRLLPDGHIGRVAVLKPWRGRGIGRMIMQALMQQARRQGLPGVELSAQYHARSFYEDMGFQAEGDIYMEAGIEHVAMRLAF</sequence>
<reference evidence="2 3" key="1">
    <citation type="submission" date="2017-08" db="EMBL/GenBank/DDBJ databases">
        <title>Pusillimonas indicus sp. nov., a member of the family Alcaligenaceae isolated from surface seawater.</title>
        <authorList>
            <person name="Li J."/>
        </authorList>
    </citation>
    <scope>NUCLEOTIDE SEQUENCE [LARGE SCALE GENOMIC DNA]</scope>
    <source>
        <strain evidence="2 3">L52-1-41</strain>
    </source>
</reference>
<dbReference type="AlphaFoldDB" id="A0A3A1YT27"/>
<dbReference type="PANTHER" id="PTHR13355">
    <property type="entry name" value="GLUCOSAMINE 6-PHOSPHATE N-ACETYLTRANSFERASE"/>
    <property type="match status" value="1"/>
</dbReference>
<dbReference type="SUPFAM" id="SSF55729">
    <property type="entry name" value="Acyl-CoA N-acyltransferases (Nat)"/>
    <property type="match status" value="1"/>
</dbReference>